<feature type="compositionally biased region" description="Polar residues" evidence="1">
    <location>
        <begin position="41"/>
        <end position="58"/>
    </location>
</feature>
<organism evidence="2 3">
    <name type="scientific">Candidatus Promineifilum breve</name>
    <dbReference type="NCBI Taxonomy" id="1806508"/>
    <lineage>
        <taxon>Bacteria</taxon>
        <taxon>Bacillati</taxon>
        <taxon>Chloroflexota</taxon>
        <taxon>Ardenticatenia</taxon>
        <taxon>Candidatus Promineifilales</taxon>
        <taxon>Candidatus Promineifilaceae</taxon>
        <taxon>Candidatus Promineifilum</taxon>
    </lineage>
</organism>
<keyword evidence="3" id="KW-1185">Reference proteome</keyword>
<dbReference type="NCBIfam" id="TIGR01643">
    <property type="entry name" value="YD_repeat_2x"/>
    <property type="match status" value="1"/>
</dbReference>
<evidence type="ECO:0000256" key="1">
    <source>
        <dbReference type="SAM" id="MobiDB-lite"/>
    </source>
</evidence>
<accession>A0A170PIM2</accession>
<gene>
    <name evidence="2" type="ORF">CFX0092_A3049</name>
</gene>
<dbReference type="InterPro" id="IPR006530">
    <property type="entry name" value="YD"/>
</dbReference>
<evidence type="ECO:0000313" key="3">
    <source>
        <dbReference type="Proteomes" id="UP000215027"/>
    </source>
</evidence>
<dbReference type="RefSeq" id="WP_157913188.1">
    <property type="nucleotide sequence ID" value="NZ_LN890655.1"/>
</dbReference>
<proteinExistence type="predicted"/>
<name>A0A170PIM2_9CHLR</name>
<reference evidence="2" key="1">
    <citation type="submission" date="2016-01" db="EMBL/GenBank/DDBJ databases">
        <authorList>
            <person name="Mcilroy J.S."/>
            <person name="Karst M S."/>
            <person name="Albertsen M."/>
        </authorList>
    </citation>
    <scope>NUCLEOTIDE SEQUENCE</scope>
    <source>
        <strain evidence="2">Cfx-K</strain>
    </source>
</reference>
<dbReference type="Proteomes" id="UP000215027">
    <property type="component" value="Chromosome I"/>
</dbReference>
<evidence type="ECO:0008006" key="4">
    <source>
        <dbReference type="Google" id="ProtNLM"/>
    </source>
</evidence>
<feature type="region of interest" description="Disordered" evidence="1">
    <location>
        <begin position="33"/>
        <end position="58"/>
    </location>
</feature>
<evidence type="ECO:0000313" key="2">
    <source>
        <dbReference type="EMBL" id="CUS04927.2"/>
    </source>
</evidence>
<sequence>MGTATPTQFAYDADGQRVMTTRHDGTIVYTPFPASEESLPPSGSTIQHTGNSITLHRV</sequence>
<dbReference type="KEGG" id="pbf:CFX0092_A3049"/>
<dbReference type="AlphaFoldDB" id="A0A170PIM2"/>
<dbReference type="EMBL" id="LN890655">
    <property type="protein sequence ID" value="CUS04927.2"/>
    <property type="molecule type" value="Genomic_DNA"/>
</dbReference>
<protein>
    <recommendedName>
        <fullName evidence="4">YD repeat-containing protein</fullName>
    </recommendedName>
</protein>